<dbReference type="EMBL" id="WIAO01000010">
    <property type="protein sequence ID" value="MQM25964.1"/>
    <property type="molecule type" value="Genomic_DNA"/>
</dbReference>
<protein>
    <recommendedName>
        <fullName evidence="4">DUF998 domain-containing protein</fullName>
    </recommendedName>
</protein>
<evidence type="ECO:0008006" key="4">
    <source>
        <dbReference type="Google" id="ProtNLM"/>
    </source>
</evidence>
<gene>
    <name evidence="2" type="ORF">GFD30_10340</name>
</gene>
<dbReference type="Proteomes" id="UP000477750">
    <property type="component" value="Unassembled WGS sequence"/>
</dbReference>
<feature type="transmembrane region" description="Helical" evidence="1">
    <location>
        <begin position="310"/>
        <end position="328"/>
    </location>
</feature>
<evidence type="ECO:0000256" key="1">
    <source>
        <dbReference type="SAM" id="Phobius"/>
    </source>
</evidence>
<proteinExistence type="predicted"/>
<feature type="transmembrane region" description="Helical" evidence="1">
    <location>
        <begin position="226"/>
        <end position="243"/>
    </location>
</feature>
<name>A0A6L5G8H7_9ACTN</name>
<keyword evidence="1" id="KW-0472">Membrane</keyword>
<dbReference type="RefSeq" id="WP_153025124.1">
    <property type="nucleotide sequence ID" value="NZ_WIAO01000010.1"/>
</dbReference>
<keyword evidence="1" id="KW-1133">Transmembrane helix</keyword>
<keyword evidence="1" id="KW-0812">Transmembrane</keyword>
<sequence length="338" mass="35108">MDHTAPAPPAPRAAVRRLAPAFALVLLAPVCAEMLSGYDVTTGDPAGILATILFGAALYGAPALLIRETARRAGLGWPGVLLLAAALGIVQAGIIDQSLFSTGYRGIDYWDDMTVPTWIDPLGISAAAALTFVGGHVLWSFTAPIVLVEAIDAPGRQRPWLRVPGLAATSLLYFAAGAMVLRDHLRSESDHASPAQLAGAAAAAAVLIALAFMSARRPPRSTDRRVPPPAVLIPATAAALFAASVSPTWTGFAVAAALVLAGGAAIAHWSRSRRWSRRHDVALAAGALLAVVLPSFLTDPLGETDPVAKYGHNLAMTALVAALSWWAMRRAAALAPPR</sequence>
<dbReference type="AlphaFoldDB" id="A0A6L5G8H7"/>
<feature type="transmembrane region" description="Helical" evidence="1">
    <location>
        <begin position="122"/>
        <end position="148"/>
    </location>
</feature>
<feature type="transmembrane region" description="Helical" evidence="1">
    <location>
        <begin position="249"/>
        <end position="269"/>
    </location>
</feature>
<feature type="transmembrane region" description="Helical" evidence="1">
    <location>
        <begin position="73"/>
        <end position="95"/>
    </location>
</feature>
<evidence type="ECO:0000313" key="2">
    <source>
        <dbReference type="EMBL" id="MQM25964.1"/>
    </source>
</evidence>
<comment type="caution">
    <text evidence="2">The sequence shown here is derived from an EMBL/GenBank/DDBJ whole genome shotgun (WGS) entry which is preliminary data.</text>
</comment>
<accession>A0A6L5G8H7</accession>
<evidence type="ECO:0000313" key="3">
    <source>
        <dbReference type="Proteomes" id="UP000477750"/>
    </source>
</evidence>
<organism evidence="2 3">
    <name type="scientific">Glycomyces albidus</name>
    <dbReference type="NCBI Taxonomy" id="2656774"/>
    <lineage>
        <taxon>Bacteria</taxon>
        <taxon>Bacillati</taxon>
        <taxon>Actinomycetota</taxon>
        <taxon>Actinomycetes</taxon>
        <taxon>Glycomycetales</taxon>
        <taxon>Glycomycetaceae</taxon>
        <taxon>Glycomyces</taxon>
    </lineage>
</organism>
<feature type="transmembrane region" description="Helical" evidence="1">
    <location>
        <begin position="281"/>
        <end position="298"/>
    </location>
</feature>
<feature type="transmembrane region" description="Helical" evidence="1">
    <location>
        <begin position="160"/>
        <end position="181"/>
    </location>
</feature>
<reference evidence="2 3" key="1">
    <citation type="submission" date="2019-10" db="EMBL/GenBank/DDBJ databases">
        <title>Glycomyces albidus sp. nov., a novel actinomycete isolated from rhizosphere soil of wheat (Triticum aestivum L.).</title>
        <authorList>
            <person name="Qian L."/>
        </authorList>
    </citation>
    <scope>NUCLEOTIDE SEQUENCE [LARGE SCALE GENOMIC DNA]</scope>
    <source>
        <strain evidence="2 3">NEAU-7082</strain>
    </source>
</reference>
<feature type="transmembrane region" description="Helical" evidence="1">
    <location>
        <begin position="193"/>
        <end position="214"/>
    </location>
</feature>
<feature type="transmembrane region" description="Helical" evidence="1">
    <location>
        <begin position="48"/>
        <end position="66"/>
    </location>
</feature>
<keyword evidence="3" id="KW-1185">Reference proteome</keyword>